<dbReference type="Proteomes" id="UP000093309">
    <property type="component" value="Unassembled WGS sequence"/>
</dbReference>
<accession>A0A1C0ZTT7</accession>
<reference evidence="3" key="1">
    <citation type="submission" date="2016-05" db="EMBL/GenBank/DDBJ databases">
        <title>Paenibacillus oryzae. sp. nov., isolated from the rice root.</title>
        <authorList>
            <person name="Zhang J."/>
            <person name="Zhang X."/>
        </authorList>
    </citation>
    <scope>NUCLEOTIDE SEQUENCE [LARGE SCALE GENOMIC DNA]</scope>
    <source>
        <strain evidence="3">KCTC13222</strain>
    </source>
</reference>
<comment type="caution">
    <text evidence="2">The sequence shown here is derived from an EMBL/GenBank/DDBJ whole genome shotgun (WGS) entry which is preliminary data.</text>
</comment>
<keyword evidence="1" id="KW-1133">Transmembrane helix</keyword>
<evidence type="ECO:0000313" key="2">
    <source>
        <dbReference type="EMBL" id="OCT11433.1"/>
    </source>
</evidence>
<keyword evidence="1" id="KW-0812">Transmembrane</keyword>
<feature type="transmembrane region" description="Helical" evidence="1">
    <location>
        <begin position="94"/>
        <end position="119"/>
    </location>
</feature>
<proteinExistence type="predicted"/>
<dbReference type="EMBL" id="LYPC01000028">
    <property type="protein sequence ID" value="OCT11433.1"/>
    <property type="molecule type" value="Genomic_DNA"/>
</dbReference>
<dbReference type="NCBIfam" id="NF041644">
    <property type="entry name" value="CBO0543_fam"/>
    <property type="match status" value="1"/>
</dbReference>
<gene>
    <name evidence="2" type="ORF">A8709_07120</name>
</gene>
<feature type="transmembrane region" description="Helical" evidence="1">
    <location>
        <begin position="125"/>
        <end position="145"/>
    </location>
</feature>
<feature type="transmembrane region" description="Helical" evidence="1">
    <location>
        <begin position="26"/>
        <end position="50"/>
    </location>
</feature>
<keyword evidence="1" id="KW-0472">Membrane</keyword>
<sequence>MFYNIIFGFMLPWVLVLFLIRKQPVLFIIISPVSALISMSINAIGYYFGFWNFKPLFDKTPTISAMPFDMGLYAVLGSLLIYTLSKQSVRLNPVFIILIFGLFTTFLEYIAFHFTFVTYGNGWNIGWTFISYTIAFLGVTTVWIVSKIHITVVV</sequence>
<dbReference type="AlphaFoldDB" id="A0A1C0ZTT7"/>
<feature type="transmembrane region" description="Helical" evidence="1">
    <location>
        <begin position="62"/>
        <end position="82"/>
    </location>
</feature>
<evidence type="ECO:0000313" key="3">
    <source>
        <dbReference type="Proteomes" id="UP000093309"/>
    </source>
</evidence>
<evidence type="ECO:0000256" key="1">
    <source>
        <dbReference type="SAM" id="Phobius"/>
    </source>
</evidence>
<dbReference type="InterPro" id="IPR048147">
    <property type="entry name" value="CBO0543-like"/>
</dbReference>
<protein>
    <submittedName>
        <fullName evidence="2">Uncharacterized protein</fullName>
    </submittedName>
</protein>
<keyword evidence="3" id="KW-1185">Reference proteome</keyword>
<organism evidence="2 3">
    <name type="scientific">Paenibacillus pectinilyticus</name>
    <dbReference type="NCBI Taxonomy" id="512399"/>
    <lineage>
        <taxon>Bacteria</taxon>
        <taxon>Bacillati</taxon>
        <taxon>Bacillota</taxon>
        <taxon>Bacilli</taxon>
        <taxon>Bacillales</taxon>
        <taxon>Paenibacillaceae</taxon>
        <taxon>Paenibacillus</taxon>
    </lineage>
</organism>
<feature type="transmembrane region" description="Helical" evidence="1">
    <location>
        <begin position="6"/>
        <end position="21"/>
    </location>
</feature>
<name>A0A1C0ZTT7_9BACL</name>